<gene>
    <name evidence="4" type="ORF">KEF29_17780</name>
</gene>
<dbReference type="AlphaFoldDB" id="A0A941J1R3"/>
<dbReference type="EMBL" id="JAGTPG010000002">
    <property type="protein sequence ID" value="MBR8640577.1"/>
    <property type="molecule type" value="Genomic_DNA"/>
</dbReference>
<dbReference type="InterPro" id="IPR002938">
    <property type="entry name" value="FAD-bd"/>
</dbReference>
<dbReference type="SUPFAM" id="SSF51905">
    <property type="entry name" value="FAD/NAD(P)-binding domain"/>
    <property type="match status" value="1"/>
</dbReference>
<dbReference type="GO" id="GO:0008688">
    <property type="term" value="F:3-(3-hydroxyphenyl)propionate hydroxylase activity"/>
    <property type="evidence" value="ECO:0007669"/>
    <property type="project" value="TreeGrafter"/>
</dbReference>
<dbReference type="PANTHER" id="PTHR43476:SF3">
    <property type="entry name" value="FAD-BINDING MONOOXYGENASE"/>
    <property type="match status" value="1"/>
</dbReference>
<organism evidence="4 5">
    <name type="scientific">Streptomyces tuirus</name>
    <dbReference type="NCBI Taxonomy" id="68278"/>
    <lineage>
        <taxon>Bacteria</taxon>
        <taxon>Bacillati</taxon>
        <taxon>Actinomycetota</taxon>
        <taxon>Actinomycetes</taxon>
        <taxon>Kitasatosporales</taxon>
        <taxon>Streptomycetaceae</taxon>
        <taxon>Streptomyces</taxon>
    </lineage>
</organism>
<dbReference type="Proteomes" id="UP000682308">
    <property type="component" value="Unassembled WGS sequence"/>
</dbReference>
<name>A0A941J1R3_9ACTN</name>
<comment type="caution">
    <text evidence="4">The sequence shown here is derived from an EMBL/GenBank/DDBJ whole genome shotgun (WGS) entry which is preliminary data.</text>
</comment>
<dbReference type="PANTHER" id="PTHR43476">
    <property type="entry name" value="3-(3-HYDROXY-PHENYL)PROPIONATE/3-HYDROXYCINNAMIC ACID HYDROXYLASE"/>
    <property type="match status" value="1"/>
</dbReference>
<dbReference type="InterPro" id="IPR036188">
    <property type="entry name" value="FAD/NAD-bd_sf"/>
</dbReference>
<keyword evidence="1" id="KW-0560">Oxidoreductase</keyword>
<proteinExistence type="predicted"/>
<feature type="region of interest" description="Disordered" evidence="2">
    <location>
        <begin position="154"/>
        <end position="179"/>
    </location>
</feature>
<keyword evidence="5" id="KW-1185">Reference proteome</keyword>
<dbReference type="InterPro" id="IPR050631">
    <property type="entry name" value="PheA/TfdB_FAD_monoxygenase"/>
</dbReference>
<dbReference type="GO" id="GO:0071949">
    <property type="term" value="F:FAD binding"/>
    <property type="evidence" value="ECO:0007669"/>
    <property type="project" value="InterPro"/>
</dbReference>
<sequence length="179" mass="18943">MTTHGITIVGAGPVGLTAALAFARAGIPVTVLEREDSLNDSPRAAIHHWCVLPFFESLGILDDAMAAGFRGIGLTFRRLSTGESISLSVDPLVGHVPNPYSLHLGQGDLGRIILDHLRRQPHARVLWKTEFLGLDQDETGVTVRIGTPTVSRTCAPAGSSAPTEPAAPYGTPSTWTSKA</sequence>
<dbReference type="Pfam" id="PF01494">
    <property type="entry name" value="FAD_binding_3"/>
    <property type="match status" value="1"/>
</dbReference>
<evidence type="ECO:0000313" key="4">
    <source>
        <dbReference type="EMBL" id="MBR8640577.1"/>
    </source>
</evidence>
<dbReference type="Gene3D" id="3.50.50.60">
    <property type="entry name" value="FAD/NAD(P)-binding domain"/>
    <property type="match status" value="1"/>
</dbReference>
<feature type="domain" description="FAD-binding" evidence="3">
    <location>
        <begin position="6"/>
        <end position="145"/>
    </location>
</feature>
<evidence type="ECO:0000313" key="5">
    <source>
        <dbReference type="Proteomes" id="UP000682308"/>
    </source>
</evidence>
<reference evidence="4 5" key="1">
    <citation type="submission" date="2021-04" db="EMBL/GenBank/DDBJ databases">
        <title>Characterization of the biosynthetic gene cluster of new lipopeptides with antitumor activity in the genome of the marine Streptomyces PHM034.</title>
        <authorList>
            <person name="Ceniceros A."/>
            <person name="Canedo L."/>
            <person name="Mendez C."/>
            <person name="Olano C."/>
            <person name="Schleissner C."/>
            <person name="Cuevas C."/>
            <person name="De La Calle F."/>
            <person name="Salas J.A."/>
        </authorList>
    </citation>
    <scope>NUCLEOTIDE SEQUENCE [LARGE SCALE GENOMIC DNA]</scope>
    <source>
        <strain evidence="4 5">PHM034</strain>
    </source>
</reference>
<evidence type="ECO:0000256" key="1">
    <source>
        <dbReference type="ARBA" id="ARBA00023002"/>
    </source>
</evidence>
<accession>A0A941J1R3</accession>
<dbReference type="GO" id="GO:0019622">
    <property type="term" value="P:3-(3-hydroxy)phenylpropionate catabolic process"/>
    <property type="evidence" value="ECO:0007669"/>
    <property type="project" value="TreeGrafter"/>
</dbReference>
<keyword evidence="4" id="KW-0503">Monooxygenase</keyword>
<protein>
    <submittedName>
        <fullName evidence="4">FAD-dependent monooxygenase</fullName>
    </submittedName>
</protein>
<evidence type="ECO:0000256" key="2">
    <source>
        <dbReference type="SAM" id="MobiDB-lite"/>
    </source>
</evidence>
<evidence type="ECO:0000259" key="3">
    <source>
        <dbReference type="Pfam" id="PF01494"/>
    </source>
</evidence>